<dbReference type="GO" id="GO:0016020">
    <property type="term" value="C:membrane"/>
    <property type="evidence" value="ECO:0007669"/>
    <property type="project" value="UniProtKB-SubCell"/>
</dbReference>
<keyword evidence="8" id="KW-1185">Reference proteome</keyword>
<comment type="caution">
    <text evidence="7">The sequence shown here is derived from an EMBL/GenBank/DDBJ whole genome shotgun (WGS) entry which is preliminary data.</text>
</comment>
<evidence type="ECO:0000259" key="6">
    <source>
        <dbReference type="Pfam" id="PF00324"/>
    </source>
</evidence>
<feature type="non-terminal residue" evidence="7">
    <location>
        <position position="1"/>
    </location>
</feature>
<evidence type="ECO:0000256" key="2">
    <source>
        <dbReference type="ARBA" id="ARBA00022692"/>
    </source>
</evidence>
<dbReference type="GO" id="GO:0006884">
    <property type="term" value="P:cell volume homeostasis"/>
    <property type="evidence" value="ECO:0007669"/>
    <property type="project" value="TreeGrafter"/>
</dbReference>
<dbReference type="Gene3D" id="1.20.1740.10">
    <property type="entry name" value="Amino acid/polyamine transporter I"/>
    <property type="match status" value="1"/>
</dbReference>
<dbReference type="AlphaFoldDB" id="A0A8S4A1K4"/>
<evidence type="ECO:0000256" key="4">
    <source>
        <dbReference type="ARBA" id="ARBA00023136"/>
    </source>
</evidence>
<sequence length="74" mass="8204">RYDAMMVDDLNDVRIIGSITITILLAIALVGMNWEARAQVVLLAILTCAIVNFFVGLFIPPSAEQYSRGFMGFH</sequence>
<evidence type="ECO:0000256" key="3">
    <source>
        <dbReference type="ARBA" id="ARBA00022989"/>
    </source>
</evidence>
<dbReference type="GO" id="GO:0055064">
    <property type="term" value="P:chloride ion homeostasis"/>
    <property type="evidence" value="ECO:0007669"/>
    <property type="project" value="TreeGrafter"/>
</dbReference>
<dbReference type="GO" id="GO:1990573">
    <property type="term" value="P:potassium ion import across plasma membrane"/>
    <property type="evidence" value="ECO:0007669"/>
    <property type="project" value="TreeGrafter"/>
</dbReference>
<keyword evidence="3 5" id="KW-1133">Transmembrane helix</keyword>
<dbReference type="GO" id="GO:0055078">
    <property type="term" value="P:sodium ion homeostasis"/>
    <property type="evidence" value="ECO:0007669"/>
    <property type="project" value="TreeGrafter"/>
</dbReference>
<dbReference type="PANTHER" id="PTHR11827:SF103">
    <property type="entry name" value="SODIUM CHLORIDE COTRANSPORTER 69, ISOFORM E"/>
    <property type="match status" value="1"/>
</dbReference>
<dbReference type="GO" id="GO:0055075">
    <property type="term" value="P:potassium ion homeostasis"/>
    <property type="evidence" value="ECO:0007669"/>
    <property type="project" value="TreeGrafter"/>
</dbReference>
<proteinExistence type="predicted"/>
<keyword evidence="2 5" id="KW-0812">Transmembrane</keyword>
<evidence type="ECO:0000313" key="8">
    <source>
        <dbReference type="Proteomes" id="UP000678393"/>
    </source>
</evidence>
<accession>A0A8S4A1K4</accession>
<dbReference type="GO" id="GO:0008511">
    <property type="term" value="F:sodium:potassium:chloride symporter activity"/>
    <property type="evidence" value="ECO:0007669"/>
    <property type="project" value="TreeGrafter"/>
</dbReference>
<protein>
    <recommendedName>
        <fullName evidence="6">Amino acid permease/ SLC12A domain-containing protein</fullName>
    </recommendedName>
</protein>
<reference evidence="7" key="1">
    <citation type="submission" date="2021-04" db="EMBL/GenBank/DDBJ databases">
        <authorList>
            <consortium name="Molecular Ecology Group"/>
        </authorList>
    </citation>
    <scope>NUCLEOTIDE SEQUENCE</scope>
</reference>
<organism evidence="7 8">
    <name type="scientific">Candidula unifasciata</name>
    <dbReference type="NCBI Taxonomy" id="100452"/>
    <lineage>
        <taxon>Eukaryota</taxon>
        <taxon>Metazoa</taxon>
        <taxon>Spiralia</taxon>
        <taxon>Lophotrochozoa</taxon>
        <taxon>Mollusca</taxon>
        <taxon>Gastropoda</taxon>
        <taxon>Heterobranchia</taxon>
        <taxon>Euthyneura</taxon>
        <taxon>Panpulmonata</taxon>
        <taxon>Eupulmonata</taxon>
        <taxon>Stylommatophora</taxon>
        <taxon>Helicina</taxon>
        <taxon>Helicoidea</taxon>
        <taxon>Geomitridae</taxon>
        <taxon>Candidula</taxon>
    </lineage>
</organism>
<keyword evidence="4 5" id="KW-0472">Membrane</keyword>
<dbReference type="OrthoDB" id="6630447at2759"/>
<dbReference type="InterPro" id="IPR004842">
    <property type="entry name" value="SLC12A_fam"/>
</dbReference>
<feature type="non-terminal residue" evidence="7">
    <location>
        <position position="74"/>
    </location>
</feature>
<dbReference type="PANTHER" id="PTHR11827">
    <property type="entry name" value="SOLUTE CARRIER FAMILY 12, CATION COTRANSPORTERS"/>
    <property type="match status" value="1"/>
</dbReference>
<dbReference type="InterPro" id="IPR004841">
    <property type="entry name" value="AA-permease/SLC12A_dom"/>
</dbReference>
<dbReference type="Proteomes" id="UP000678393">
    <property type="component" value="Unassembled WGS sequence"/>
</dbReference>
<comment type="subcellular location">
    <subcellularLocation>
        <location evidence="1">Membrane</location>
        <topology evidence="1">Multi-pass membrane protein</topology>
    </subcellularLocation>
</comment>
<evidence type="ECO:0000313" key="7">
    <source>
        <dbReference type="EMBL" id="CAG5133825.1"/>
    </source>
</evidence>
<feature type="transmembrane region" description="Helical" evidence="5">
    <location>
        <begin position="12"/>
        <end position="34"/>
    </location>
</feature>
<evidence type="ECO:0000256" key="5">
    <source>
        <dbReference type="SAM" id="Phobius"/>
    </source>
</evidence>
<feature type="domain" description="Amino acid permease/ SLC12A" evidence="6">
    <location>
        <begin position="7"/>
        <end position="72"/>
    </location>
</feature>
<dbReference type="EMBL" id="CAJHNH020006516">
    <property type="protein sequence ID" value="CAG5133825.1"/>
    <property type="molecule type" value="Genomic_DNA"/>
</dbReference>
<name>A0A8S4A1K4_9EUPU</name>
<feature type="transmembrane region" description="Helical" evidence="5">
    <location>
        <begin position="40"/>
        <end position="59"/>
    </location>
</feature>
<evidence type="ECO:0000256" key="1">
    <source>
        <dbReference type="ARBA" id="ARBA00004141"/>
    </source>
</evidence>
<gene>
    <name evidence="7" type="ORF">CUNI_LOCUS19383</name>
</gene>
<dbReference type="Pfam" id="PF00324">
    <property type="entry name" value="AA_permease"/>
    <property type="match status" value="1"/>
</dbReference>